<protein>
    <submittedName>
        <fullName evidence="2">F0F1-ATPase, Ca2+/Mg2+ transporter subunit</fullName>
    </submittedName>
</protein>
<keyword evidence="1" id="KW-1133">Transmembrane helix</keyword>
<dbReference type="InterPro" id="IPR032820">
    <property type="entry name" value="ATPase_put"/>
</dbReference>
<organism evidence="2 3">
    <name type="scientific">Desulfonema limicola</name>
    <dbReference type="NCBI Taxonomy" id="45656"/>
    <lineage>
        <taxon>Bacteria</taxon>
        <taxon>Pseudomonadati</taxon>
        <taxon>Thermodesulfobacteriota</taxon>
        <taxon>Desulfobacteria</taxon>
        <taxon>Desulfobacterales</taxon>
        <taxon>Desulfococcaceae</taxon>
        <taxon>Desulfonema</taxon>
    </lineage>
</organism>
<keyword evidence="1" id="KW-0812">Transmembrane</keyword>
<dbReference type="AlphaFoldDB" id="A0A975B3M3"/>
<dbReference type="KEGG" id="dli:dnl_03890"/>
<gene>
    <name evidence="2" type="primary">atpZ</name>
    <name evidence="2" type="ORF">dnl_03890</name>
</gene>
<dbReference type="Pfam" id="PF09527">
    <property type="entry name" value="ATPase_gene1"/>
    <property type="match status" value="1"/>
</dbReference>
<evidence type="ECO:0000256" key="1">
    <source>
        <dbReference type="SAM" id="Phobius"/>
    </source>
</evidence>
<feature type="transmembrane region" description="Helical" evidence="1">
    <location>
        <begin position="15"/>
        <end position="35"/>
    </location>
</feature>
<name>A0A975B3M3_9BACT</name>
<evidence type="ECO:0000313" key="3">
    <source>
        <dbReference type="Proteomes" id="UP000663720"/>
    </source>
</evidence>
<dbReference type="EMBL" id="CP061799">
    <property type="protein sequence ID" value="QTA78174.1"/>
    <property type="molecule type" value="Genomic_DNA"/>
</dbReference>
<sequence length="89" mass="10030">MMFDYKKNQDWAENLSIVMQIGLTMAGCILFCFFIGQYIDKLLGTRGIFVTIFILLGITGGANVVYRQILEVTQTENTKDKEKPDNGVS</sequence>
<proteinExistence type="predicted"/>
<reference evidence="2" key="1">
    <citation type="journal article" date="2021" name="Microb. Physiol.">
        <title>Proteogenomic Insights into the Physiology of Marine, Sulfate-Reducing, Filamentous Desulfonema limicola and Desulfonema magnum.</title>
        <authorList>
            <person name="Schnaars V."/>
            <person name="Wohlbrand L."/>
            <person name="Scheve S."/>
            <person name="Hinrichs C."/>
            <person name="Reinhardt R."/>
            <person name="Rabus R."/>
        </authorList>
    </citation>
    <scope>NUCLEOTIDE SEQUENCE</scope>
    <source>
        <strain evidence="2">5ac10</strain>
    </source>
</reference>
<keyword evidence="1" id="KW-0472">Membrane</keyword>
<dbReference type="RefSeq" id="WP_207690068.1">
    <property type="nucleotide sequence ID" value="NZ_CP061799.1"/>
</dbReference>
<keyword evidence="3" id="KW-1185">Reference proteome</keyword>
<feature type="transmembrane region" description="Helical" evidence="1">
    <location>
        <begin position="47"/>
        <end position="66"/>
    </location>
</feature>
<evidence type="ECO:0000313" key="2">
    <source>
        <dbReference type="EMBL" id="QTA78174.1"/>
    </source>
</evidence>
<dbReference type="Proteomes" id="UP000663720">
    <property type="component" value="Chromosome"/>
</dbReference>
<dbReference type="PROSITE" id="PS51257">
    <property type="entry name" value="PROKAR_LIPOPROTEIN"/>
    <property type="match status" value="1"/>
</dbReference>
<accession>A0A975B3M3</accession>